<reference evidence="1" key="1">
    <citation type="submission" date="2022-07" db="EMBL/GenBank/DDBJ databases">
        <title>Enhanced cultured diversity of the mouse gut microbiota enables custom-made synthetic communities.</title>
        <authorList>
            <person name="Afrizal A."/>
        </authorList>
    </citation>
    <scope>NUCLEOTIDE SEQUENCE</scope>
    <source>
        <strain evidence="1">DSM 29482</strain>
    </source>
</reference>
<evidence type="ECO:0000313" key="1">
    <source>
        <dbReference type="EMBL" id="MCR2045401.1"/>
    </source>
</evidence>
<gene>
    <name evidence="1" type="ORF">NSA23_14960</name>
</gene>
<organism evidence="1 2">
    <name type="scientific">Anaerosalibacter massiliensis</name>
    <dbReference type="NCBI Taxonomy" id="1347392"/>
    <lineage>
        <taxon>Bacteria</taxon>
        <taxon>Bacillati</taxon>
        <taxon>Bacillota</taxon>
        <taxon>Tissierellia</taxon>
        <taxon>Tissierellales</taxon>
        <taxon>Sporanaerobacteraceae</taxon>
        <taxon>Anaerosalibacter</taxon>
    </lineage>
</organism>
<proteinExistence type="predicted"/>
<dbReference type="Pfam" id="PF06923">
    <property type="entry name" value="GutM"/>
    <property type="match status" value="1"/>
</dbReference>
<dbReference type="InterPro" id="IPR009693">
    <property type="entry name" value="Glucitol_operon_activator"/>
</dbReference>
<sequence>MDNISKAMIFIFAMWILQGLFAYIQVRHFNNVIKDMKKEGKILVGQEKGKFSVGSIVILVLDNNDRVVAAKEMKGITVFNRFKNKNEFINKSIVELKEDISNIKNKATRKALKTAINQWTSI</sequence>
<accession>A0A9X2MKY4</accession>
<dbReference type="EMBL" id="JANJZL010000017">
    <property type="protein sequence ID" value="MCR2045401.1"/>
    <property type="molecule type" value="Genomic_DNA"/>
</dbReference>
<dbReference type="AlphaFoldDB" id="A0A9X2MKY4"/>
<evidence type="ECO:0000313" key="2">
    <source>
        <dbReference type="Proteomes" id="UP001142078"/>
    </source>
</evidence>
<dbReference type="Proteomes" id="UP001142078">
    <property type="component" value="Unassembled WGS sequence"/>
</dbReference>
<comment type="caution">
    <text evidence="1">The sequence shown here is derived from an EMBL/GenBank/DDBJ whole genome shotgun (WGS) entry which is preliminary data.</text>
</comment>
<protein>
    <submittedName>
        <fullName evidence="1">Transcriptional regulator GutM</fullName>
    </submittedName>
</protein>
<dbReference type="RefSeq" id="WP_257490724.1">
    <property type="nucleotide sequence ID" value="NZ_JANJZL010000017.1"/>
</dbReference>
<name>A0A9X2MKY4_9FIRM</name>
<keyword evidence="2" id="KW-1185">Reference proteome</keyword>